<dbReference type="GO" id="GO:0005315">
    <property type="term" value="F:phosphate transmembrane transporter activity"/>
    <property type="evidence" value="ECO:0007669"/>
    <property type="project" value="InterPro"/>
</dbReference>
<accession>A0A9E7C056</accession>
<dbReference type="InterPro" id="IPR051124">
    <property type="entry name" value="Phosphate_Transport_Permease"/>
</dbReference>
<comment type="function">
    <text evidence="10">Part of the binding-protein-dependent transport system for phosphate; probably responsible for the translocation of the substrate across the membrane.</text>
</comment>
<evidence type="ECO:0000313" key="13">
    <source>
        <dbReference type="Proteomes" id="UP001162834"/>
    </source>
</evidence>
<evidence type="ECO:0000313" key="12">
    <source>
        <dbReference type="EMBL" id="UGS35187.1"/>
    </source>
</evidence>
<dbReference type="GO" id="GO:0006817">
    <property type="term" value="P:phosphate ion transport"/>
    <property type="evidence" value="ECO:0007669"/>
    <property type="project" value="UniProtKB-KW"/>
</dbReference>
<comment type="subcellular location">
    <subcellularLocation>
        <location evidence="1 9">Cell membrane</location>
        <topology evidence="1 9">Multi-pass membrane protein</topology>
    </subcellularLocation>
</comment>
<evidence type="ECO:0000256" key="4">
    <source>
        <dbReference type="ARBA" id="ARBA00022475"/>
    </source>
</evidence>
<keyword evidence="5 10" id="KW-0592">Phosphate transport</keyword>
<keyword evidence="4 10" id="KW-1003">Cell membrane</keyword>
<evidence type="ECO:0000256" key="2">
    <source>
        <dbReference type="ARBA" id="ARBA00007069"/>
    </source>
</evidence>
<keyword evidence="7 9" id="KW-1133">Transmembrane helix</keyword>
<keyword evidence="3 9" id="KW-0813">Transport</keyword>
<keyword evidence="6 9" id="KW-0812">Transmembrane</keyword>
<evidence type="ECO:0000256" key="7">
    <source>
        <dbReference type="ARBA" id="ARBA00022989"/>
    </source>
</evidence>
<dbReference type="InterPro" id="IPR000515">
    <property type="entry name" value="MetI-like"/>
</dbReference>
<gene>
    <name evidence="12" type="primary">pstC_2</name>
    <name evidence="12" type="ORF">DSM104329_01572</name>
</gene>
<dbReference type="PANTHER" id="PTHR30425:SF1">
    <property type="entry name" value="PHOSPHATE TRANSPORT SYSTEM PERMEASE PROTEIN PSTC"/>
    <property type="match status" value="1"/>
</dbReference>
<feature type="transmembrane region" description="Helical" evidence="9">
    <location>
        <begin position="95"/>
        <end position="121"/>
    </location>
</feature>
<evidence type="ECO:0000259" key="11">
    <source>
        <dbReference type="PROSITE" id="PS50928"/>
    </source>
</evidence>
<dbReference type="GO" id="GO:0005886">
    <property type="term" value="C:plasma membrane"/>
    <property type="evidence" value="ECO:0007669"/>
    <property type="project" value="UniProtKB-SubCell"/>
</dbReference>
<dbReference type="Gene3D" id="1.10.3720.10">
    <property type="entry name" value="MetI-like"/>
    <property type="match status" value="1"/>
</dbReference>
<dbReference type="Proteomes" id="UP001162834">
    <property type="component" value="Chromosome"/>
</dbReference>
<feature type="transmembrane region" description="Helical" evidence="9">
    <location>
        <begin position="38"/>
        <end position="59"/>
    </location>
</feature>
<evidence type="ECO:0000256" key="5">
    <source>
        <dbReference type="ARBA" id="ARBA00022592"/>
    </source>
</evidence>
<dbReference type="PANTHER" id="PTHR30425">
    <property type="entry name" value="PHOSPHATE TRANSPORT SYSTEM PERMEASE PROTEIN PST"/>
    <property type="match status" value="1"/>
</dbReference>
<evidence type="ECO:0000256" key="3">
    <source>
        <dbReference type="ARBA" id="ARBA00022448"/>
    </source>
</evidence>
<sequence>MQRERDRDLLMASAPGTVETPRGSSLQRPRGGRLPDQLLKWGLTILSIGVIVLIAYFFLRLIDESRPVFAETGFFGFVFDNAWVPSKNLYGALPLVVGTLITSAIALVIGVPIAVATALFITELCPARVKGPLTVLVEMLAAVPSVVYGLWGFFFLIPKLRPAEQWFSDTFSFLPFVGGTVSGPNYFIAGLILAIMIIPIVSAISREVMATVPSENKEAALALGATRWEMIRMAVLPYSRGGITGGAMLGLGRAIGETIAVTIVIGNAPVIGDTIFSQGYSLAAVIANEFGEAASDPVHRAALIAAGLVLFLLTLFVNAGARWLVTRAERGQRAARKPAAGMAG</sequence>
<dbReference type="NCBIfam" id="TIGR02138">
    <property type="entry name" value="phosphate_pstC"/>
    <property type="match status" value="1"/>
</dbReference>
<comment type="caution">
    <text evidence="10">Lacks conserved residue(s) required for the propagation of feature annotation.</text>
</comment>
<feature type="transmembrane region" description="Helical" evidence="9">
    <location>
        <begin position="301"/>
        <end position="321"/>
    </location>
</feature>
<feature type="transmembrane region" description="Helical" evidence="9">
    <location>
        <begin position="133"/>
        <end position="157"/>
    </location>
</feature>
<evidence type="ECO:0000256" key="10">
    <source>
        <dbReference type="RuleBase" id="RU363054"/>
    </source>
</evidence>
<evidence type="ECO:0000256" key="6">
    <source>
        <dbReference type="ARBA" id="ARBA00022692"/>
    </source>
</evidence>
<dbReference type="InterPro" id="IPR011864">
    <property type="entry name" value="Phosphate_PstC"/>
</dbReference>
<dbReference type="AlphaFoldDB" id="A0A9E7C056"/>
<feature type="transmembrane region" description="Helical" evidence="9">
    <location>
        <begin position="186"/>
        <end position="204"/>
    </location>
</feature>
<dbReference type="Pfam" id="PF00528">
    <property type="entry name" value="BPD_transp_1"/>
    <property type="match status" value="1"/>
</dbReference>
<dbReference type="KEGG" id="sbae:DSM104329_01572"/>
<proteinExistence type="inferred from homology"/>
<organism evidence="12 13">
    <name type="scientific">Capillimicrobium parvum</name>
    <dbReference type="NCBI Taxonomy" id="2884022"/>
    <lineage>
        <taxon>Bacteria</taxon>
        <taxon>Bacillati</taxon>
        <taxon>Actinomycetota</taxon>
        <taxon>Thermoleophilia</taxon>
        <taxon>Solirubrobacterales</taxon>
        <taxon>Capillimicrobiaceae</taxon>
        <taxon>Capillimicrobium</taxon>
    </lineage>
</organism>
<comment type="similarity">
    <text evidence="2 10">Belongs to the binding-protein-dependent transport system permease family. CysTW subfamily.</text>
</comment>
<reference evidence="12" key="1">
    <citation type="journal article" date="2022" name="Int. J. Syst. Evol. Microbiol.">
        <title>Pseudomonas aegrilactucae sp. nov. and Pseudomonas morbosilactucae sp. nov., pathogens causing bacterial rot of lettuce in Japan.</title>
        <authorList>
            <person name="Sawada H."/>
            <person name="Fujikawa T."/>
            <person name="Satou M."/>
        </authorList>
    </citation>
    <scope>NUCLEOTIDE SEQUENCE</scope>
    <source>
        <strain evidence="12">0166_1</strain>
    </source>
</reference>
<evidence type="ECO:0000256" key="1">
    <source>
        <dbReference type="ARBA" id="ARBA00004651"/>
    </source>
</evidence>
<dbReference type="InterPro" id="IPR035906">
    <property type="entry name" value="MetI-like_sf"/>
</dbReference>
<evidence type="ECO:0000256" key="9">
    <source>
        <dbReference type="RuleBase" id="RU363032"/>
    </source>
</evidence>
<evidence type="ECO:0000256" key="8">
    <source>
        <dbReference type="ARBA" id="ARBA00023136"/>
    </source>
</evidence>
<dbReference type="EMBL" id="CP087164">
    <property type="protein sequence ID" value="UGS35187.1"/>
    <property type="molecule type" value="Genomic_DNA"/>
</dbReference>
<dbReference type="CDD" id="cd06261">
    <property type="entry name" value="TM_PBP2"/>
    <property type="match status" value="1"/>
</dbReference>
<keyword evidence="13" id="KW-1185">Reference proteome</keyword>
<name>A0A9E7C056_9ACTN</name>
<dbReference type="SUPFAM" id="SSF161098">
    <property type="entry name" value="MetI-like"/>
    <property type="match status" value="1"/>
</dbReference>
<protein>
    <recommendedName>
        <fullName evidence="10">Phosphate transport system permease protein</fullName>
    </recommendedName>
</protein>
<dbReference type="PROSITE" id="PS50928">
    <property type="entry name" value="ABC_TM1"/>
    <property type="match status" value="1"/>
</dbReference>
<feature type="domain" description="ABC transmembrane type-1" evidence="11">
    <location>
        <begin position="96"/>
        <end position="321"/>
    </location>
</feature>
<keyword evidence="8 9" id="KW-0472">Membrane</keyword>